<organism evidence="2 3">
    <name type="scientific">Sporidiobolus salmonicolor</name>
    <name type="common">Yeast-like fungus</name>
    <name type="synonym">Sporobolomyces salmonicolor</name>
    <dbReference type="NCBI Taxonomy" id="5005"/>
    <lineage>
        <taxon>Eukaryota</taxon>
        <taxon>Fungi</taxon>
        <taxon>Dikarya</taxon>
        <taxon>Basidiomycota</taxon>
        <taxon>Pucciniomycotina</taxon>
        <taxon>Microbotryomycetes</taxon>
        <taxon>Sporidiobolales</taxon>
        <taxon>Sporidiobolaceae</taxon>
        <taxon>Sporobolomyces</taxon>
    </lineage>
</organism>
<feature type="non-terminal residue" evidence="2">
    <location>
        <position position="1"/>
    </location>
</feature>
<name>A0A0D6EMY5_SPOSA</name>
<keyword evidence="3" id="KW-1185">Reference proteome</keyword>
<dbReference type="InterPro" id="IPR040144">
    <property type="entry name" value="RAP1GDS1"/>
</dbReference>
<reference evidence="3" key="1">
    <citation type="submission" date="2015-02" db="EMBL/GenBank/DDBJ databases">
        <authorList>
            <person name="Gon?alves P."/>
        </authorList>
    </citation>
    <scope>NUCLEOTIDE SEQUENCE [LARGE SCALE GENOMIC DNA]</scope>
</reference>
<dbReference type="PANTHER" id="PTHR10957">
    <property type="entry name" value="RAP1 GTPASE-GDP DISSOCIATION STIMULATOR 1"/>
    <property type="match status" value="1"/>
</dbReference>
<dbReference type="AlphaFoldDB" id="A0A0D6EMY5"/>
<dbReference type="GO" id="GO:0005085">
    <property type="term" value="F:guanyl-nucleotide exchange factor activity"/>
    <property type="evidence" value="ECO:0007669"/>
    <property type="project" value="InterPro"/>
</dbReference>
<feature type="compositionally biased region" description="Low complexity" evidence="1">
    <location>
        <begin position="582"/>
        <end position="602"/>
    </location>
</feature>
<feature type="region of interest" description="Disordered" evidence="1">
    <location>
        <begin position="499"/>
        <end position="518"/>
    </location>
</feature>
<dbReference type="Gene3D" id="1.25.10.10">
    <property type="entry name" value="Leucine-rich Repeat Variant"/>
    <property type="match status" value="1"/>
</dbReference>
<dbReference type="InterPro" id="IPR016024">
    <property type="entry name" value="ARM-type_fold"/>
</dbReference>
<sequence>SLGRANLLKSCGALLNAAGQLEGSEETLAARTELCRVVGNMCFDHDPNRQQTLDAGIPRSMARVLAGTTALEGRDAEGRQRELRVPELKCVRAAVGAMLNSSLKFDPIRCELTKAEILCPLLALLDARPSANNAAPVYVVGAWAADPSGDVEEWKERLELGSTIASWVMNILEDVLGESILSLSSILLSIFTTSPHPHPSALSSHWSFEEASDFLDTDIELLSISAALLEGLSIDLDSIKELLAFSTFNPSLSSPDSSLLEHLLAFIRSSAPPQYWQHATDDPDRAAKAFSTVKAAVIRAVVEAPNSDVVMERLWKDTSVEGGKSWIVEKLVLWLEEAQQEGREDMLICAAHMLAGLGRRDEHTEALVHDYGLAAPLASIVQERVDQQLAPKEGGSRPGETTQILYGVVSLLRHLAIPVKNRQVVGETGVIPSLAQLLRRELDIVQPLQMSLPLDAILALISRTDEVRLRSEASRILVNLVRSLFSTKLPSMSDSVAASPISPSAAHAAPSEHVDEEELLRRRGRPTLVRTDVVEALSEMVRLSEKYPMLINEGVVGLTLLAGSGQSGARLVLSALVASHTSPLPSSSDAADPTPSASTSADELASLASPTAAADKPKRATSLAITSAGDPPCSIDMLATWLGLCASGKLSLPSSSSSPSAPPAGIRPEMVANACALMITVLKNCPEPDDRDKVDELRRKVLGPLKGAVEAIEGGTVEVGAALATTARRARELVERK</sequence>
<dbReference type="InterPro" id="IPR011989">
    <property type="entry name" value="ARM-like"/>
</dbReference>
<accession>A0A0D6EMY5</accession>
<evidence type="ECO:0000256" key="1">
    <source>
        <dbReference type="SAM" id="MobiDB-lite"/>
    </source>
</evidence>
<feature type="region of interest" description="Disordered" evidence="1">
    <location>
        <begin position="582"/>
        <end position="618"/>
    </location>
</feature>
<dbReference type="SUPFAM" id="SSF48371">
    <property type="entry name" value="ARM repeat"/>
    <property type="match status" value="1"/>
</dbReference>
<dbReference type="OrthoDB" id="26149at2759"/>
<evidence type="ECO:0000313" key="3">
    <source>
        <dbReference type="Proteomes" id="UP000243876"/>
    </source>
</evidence>
<feature type="non-terminal residue" evidence="2">
    <location>
        <position position="737"/>
    </location>
</feature>
<dbReference type="EMBL" id="CENE01000013">
    <property type="protein sequence ID" value="CEQ41387.1"/>
    <property type="molecule type" value="Genomic_DNA"/>
</dbReference>
<protein>
    <submittedName>
        <fullName evidence="2">SPOSA6832_03091-mRNA-1:cds</fullName>
    </submittedName>
</protein>
<feature type="compositionally biased region" description="Low complexity" evidence="1">
    <location>
        <begin position="499"/>
        <end position="511"/>
    </location>
</feature>
<gene>
    <name evidence="2" type="primary">SPOSA6832_03091</name>
</gene>
<proteinExistence type="predicted"/>
<evidence type="ECO:0000313" key="2">
    <source>
        <dbReference type="EMBL" id="CEQ41387.1"/>
    </source>
</evidence>
<dbReference type="Proteomes" id="UP000243876">
    <property type="component" value="Unassembled WGS sequence"/>
</dbReference>